<dbReference type="HOGENOM" id="CLU_060131_2_0_1"/>
<dbReference type="InterPro" id="IPR052523">
    <property type="entry name" value="Trichothecene_AcTrans"/>
</dbReference>
<proteinExistence type="predicted"/>
<evidence type="ECO:0008006" key="3">
    <source>
        <dbReference type="Google" id="ProtNLM"/>
    </source>
</evidence>
<dbReference type="PANTHER" id="PTHR42791">
    <property type="entry name" value="GNAT FAMILY ACETYLTRANSFERASE"/>
    <property type="match status" value="1"/>
</dbReference>
<reference evidence="2" key="2">
    <citation type="submission" date="2015-01" db="EMBL/GenBank/DDBJ databases">
        <title>Evolutionary Origins and Diversification of the Mycorrhizal Mutualists.</title>
        <authorList>
            <consortium name="DOE Joint Genome Institute"/>
            <consortium name="Mycorrhizal Genomics Consortium"/>
            <person name="Kohler A."/>
            <person name="Kuo A."/>
            <person name="Nagy L.G."/>
            <person name="Floudas D."/>
            <person name="Copeland A."/>
            <person name="Barry K.W."/>
            <person name="Cichocki N."/>
            <person name="Veneault-Fourrey C."/>
            <person name="LaButti K."/>
            <person name="Lindquist E.A."/>
            <person name="Lipzen A."/>
            <person name="Lundell T."/>
            <person name="Morin E."/>
            <person name="Murat C."/>
            <person name="Riley R."/>
            <person name="Ohm R."/>
            <person name="Sun H."/>
            <person name="Tunlid A."/>
            <person name="Henrissat B."/>
            <person name="Grigoriev I.V."/>
            <person name="Hibbett D.S."/>
            <person name="Martin F."/>
        </authorList>
    </citation>
    <scope>NUCLEOTIDE SEQUENCE [LARGE SCALE GENOMIC DNA]</scope>
    <source>
        <strain evidence="2">Zn</strain>
    </source>
</reference>
<name>A0A0C3D1N1_OIDMZ</name>
<keyword evidence="2" id="KW-1185">Reference proteome</keyword>
<dbReference type="Gene3D" id="3.40.630.30">
    <property type="match status" value="1"/>
</dbReference>
<dbReference type="SUPFAM" id="SSF55729">
    <property type="entry name" value="Acyl-CoA N-acyltransferases (Nat)"/>
    <property type="match status" value="1"/>
</dbReference>
<dbReference type="InParanoid" id="A0A0C3D1N1"/>
<gene>
    <name evidence="1" type="ORF">OIDMADRAFT_142884</name>
</gene>
<dbReference type="InterPro" id="IPR016181">
    <property type="entry name" value="Acyl_CoA_acyltransferase"/>
</dbReference>
<accession>A0A0C3D1N1</accession>
<dbReference type="PANTHER" id="PTHR42791:SF2">
    <property type="entry name" value="N-ACETYLTRANSFERASE DOMAIN-CONTAINING PROTEIN"/>
    <property type="match status" value="1"/>
</dbReference>
<dbReference type="AlphaFoldDB" id="A0A0C3D1N1"/>
<sequence length="314" mass="35322">MVRVRLAAPADVEDIVRVVMAAMPYDPQWDYRFPRRGKFAEDHYRYTKMLYEHFLDAANDDWRVLVVELTSGEEEGPTVAHQGAPPVPWCMSSVGDGNDDVQSGAQGSKIVAFSVWDVSYIKKRIHGSSYQPQNPSLYIARHGGDTRRDANPARVKASKDSAADSKRHFTKYGRYAIRLQILGTHPAHWRHGYASALCHWGMKIAAEEGLVVQVVAGKMGHKLYTHLNFKTLGEVVKQVPGEEMKVISHAMVFDPKEQARSVASYEGNKAISVAFCVQDTNYGIHEHCQRKDVLKHIGIVHSPMLQFDLRGLRI</sequence>
<evidence type="ECO:0000313" key="1">
    <source>
        <dbReference type="EMBL" id="KIN05129.1"/>
    </source>
</evidence>
<protein>
    <recommendedName>
        <fullName evidence="3">N-acetyltransferase domain-containing protein</fullName>
    </recommendedName>
</protein>
<dbReference type="OrthoDB" id="4738875at2759"/>
<dbReference type="Proteomes" id="UP000054321">
    <property type="component" value="Unassembled WGS sequence"/>
</dbReference>
<dbReference type="STRING" id="913774.A0A0C3D1N1"/>
<reference evidence="1 2" key="1">
    <citation type="submission" date="2014-04" db="EMBL/GenBank/DDBJ databases">
        <authorList>
            <consortium name="DOE Joint Genome Institute"/>
            <person name="Kuo A."/>
            <person name="Martino E."/>
            <person name="Perotto S."/>
            <person name="Kohler A."/>
            <person name="Nagy L.G."/>
            <person name="Floudas D."/>
            <person name="Copeland A."/>
            <person name="Barry K.W."/>
            <person name="Cichocki N."/>
            <person name="Veneault-Fourrey C."/>
            <person name="LaButti K."/>
            <person name="Lindquist E.A."/>
            <person name="Lipzen A."/>
            <person name="Lundell T."/>
            <person name="Morin E."/>
            <person name="Murat C."/>
            <person name="Sun H."/>
            <person name="Tunlid A."/>
            <person name="Henrissat B."/>
            <person name="Grigoriev I.V."/>
            <person name="Hibbett D.S."/>
            <person name="Martin F."/>
            <person name="Nordberg H.P."/>
            <person name="Cantor M.N."/>
            <person name="Hua S.X."/>
        </authorList>
    </citation>
    <scope>NUCLEOTIDE SEQUENCE [LARGE SCALE GENOMIC DNA]</scope>
    <source>
        <strain evidence="1 2">Zn</strain>
    </source>
</reference>
<evidence type="ECO:0000313" key="2">
    <source>
        <dbReference type="Proteomes" id="UP000054321"/>
    </source>
</evidence>
<dbReference type="EMBL" id="KN832872">
    <property type="protein sequence ID" value="KIN05129.1"/>
    <property type="molecule type" value="Genomic_DNA"/>
</dbReference>
<organism evidence="1 2">
    <name type="scientific">Oidiodendron maius (strain Zn)</name>
    <dbReference type="NCBI Taxonomy" id="913774"/>
    <lineage>
        <taxon>Eukaryota</taxon>
        <taxon>Fungi</taxon>
        <taxon>Dikarya</taxon>
        <taxon>Ascomycota</taxon>
        <taxon>Pezizomycotina</taxon>
        <taxon>Leotiomycetes</taxon>
        <taxon>Leotiomycetes incertae sedis</taxon>
        <taxon>Myxotrichaceae</taxon>
        <taxon>Oidiodendron</taxon>
    </lineage>
</organism>